<feature type="transmembrane region" description="Helical" evidence="1">
    <location>
        <begin position="27"/>
        <end position="43"/>
    </location>
</feature>
<dbReference type="AlphaFoldDB" id="A0A0D8Y0A4"/>
<keyword evidence="1" id="KW-0472">Membrane</keyword>
<evidence type="ECO:0000256" key="1">
    <source>
        <dbReference type="SAM" id="Phobius"/>
    </source>
</evidence>
<accession>A0A0D8Y0A4</accession>
<dbReference type="EMBL" id="KN716230">
    <property type="protein sequence ID" value="KJH49567.1"/>
    <property type="molecule type" value="Genomic_DNA"/>
</dbReference>
<dbReference type="Proteomes" id="UP000053766">
    <property type="component" value="Unassembled WGS sequence"/>
</dbReference>
<organism evidence="2 3">
    <name type="scientific">Dictyocaulus viviparus</name>
    <name type="common">Bovine lungworm</name>
    <dbReference type="NCBI Taxonomy" id="29172"/>
    <lineage>
        <taxon>Eukaryota</taxon>
        <taxon>Metazoa</taxon>
        <taxon>Ecdysozoa</taxon>
        <taxon>Nematoda</taxon>
        <taxon>Chromadorea</taxon>
        <taxon>Rhabditida</taxon>
        <taxon>Rhabditina</taxon>
        <taxon>Rhabditomorpha</taxon>
        <taxon>Strongyloidea</taxon>
        <taxon>Metastrongylidae</taxon>
        <taxon>Dictyocaulus</taxon>
    </lineage>
</organism>
<keyword evidence="3" id="KW-1185">Reference proteome</keyword>
<name>A0A0D8Y0A4_DICVI</name>
<protein>
    <submittedName>
        <fullName evidence="2">Uncharacterized protein</fullName>
    </submittedName>
</protein>
<feature type="transmembrane region" description="Helical" evidence="1">
    <location>
        <begin position="90"/>
        <end position="107"/>
    </location>
</feature>
<proteinExistence type="predicted"/>
<gene>
    <name evidence="2" type="ORF">DICVIV_04299</name>
</gene>
<keyword evidence="1" id="KW-1133">Transmembrane helix</keyword>
<reference evidence="2 3" key="1">
    <citation type="submission" date="2013-11" db="EMBL/GenBank/DDBJ databases">
        <title>Draft genome of the bovine lungworm Dictyocaulus viviparus.</title>
        <authorList>
            <person name="Mitreva M."/>
        </authorList>
    </citation>
    <scope>NUCLEOTIDE SEQUENCE [LARGE SCALE GENOMIC DNA]</scope>
    <source>
        <strain evidence="2 3">HannoverDv2000</strain>
    </source>
</reference>
<keyword evidence="1" id="KW-0812">Transmembrane</keyword>
<evidence type="ECO:0000313" key="3">
    <source>
        <dbReference type="Proteomes" id="UP000053766"/>
    </source>
</evidence>
<dbReference type="OrthoDB" id="5832280at2759"/>
<evidence type="ECO:0000313" key="2">
    <source>
        <dbReference type="EMBL" id="KJH49567.1"/>
    </source>
</evidence>
<reference evidence="3" key="2">
    <citation type="journal article" date="2016" name="Sci. Rep.">
        <title>Dictyocaulus viviparus genome, variome and transcriptome elucidate lungworm biology and support future intervention.</title>
        <authorList>
            <person name="McNulty S.N."/>
            <person name="Strube C."/>
            <person name="Rosa B.A."/>
            <person name="Martin J.C."/>
            <person name="Tyagi R."/>
            <person name="Choi Y.J."/>
            <person name="Wang Q."/>
            <person name="Hallsworth Pepin K."/>
            <person name="Zhang X."/>
            <person name="Ozersky P."/>
            <person name="Wilson R.K."/>
            <person name="Sternberg P.W."/>
            <person name="Gasser R.B."/>
            <person name="Mitreva M."/>
        </authorList>
    </citation>
    <scope>NUCLEOTIDE SEQUENCE [LARGE SCALE GENOMIC DNA]</scope>
    <source>
        <strain evidence="3">HannoverDv2000</strain>
    </source>
</reference>
<feature type="transmembrane region" description="Helical" evidence="1">
    <location>
        <begin position="50"/>
        <end position="70"/>
    </location>
</feature>
<sequence>MTITTTVLPSLALLFYAVYQYQNDSYWWIYVPVTGAAGITCILPMPSFAIWRILSSVSIVGGTILMSFLFWTFHCLEGTVGYDLKEAGNLLPVALAVALSTGTRLNLGTSNNVLRYLQSLILVVCFILSTLIATYSTKYYFIWTSP</sequence>
<feature type="transmembrane region" description="Helical" evidence="1">
    <location>
        <begin position="119"/>
        <end position="142"/>
    </location>
</feature>